<feature type="region of interest" description="Disordered" evidence="1">
    <location>
        <begin position="29"/>
        <end position="84"/>
    </location>
</feature>
<organism evidence="2 3">
    <name type="scientific">Panicum hallii var. hallii</name>
    <dbReference type="NCBI Taxonomy" id="1504633"/>
    <lineage>
        <taxon>Eukaryota</taxon>
        <taxon>Viridiplantae</taxon>
        <taxon>Streptophyta</taxon>
        <taxon>Embryophyta</taxon>
        <taxon>Tracheophyta</taxon>
        <taxon>Spermatophyta</taxon>
        <taxon>Magnoliopsida</taxon>
        <taxon>Liliopsida</taxon>
        <taxon>Poales</taxon>
        <taxon>Poaceae</taxon>
        <taxon>PACMAD clade</taxon>
        <taxon>Panicoideae</taxon>
        <taxon>Panicodae</taxon>
        <taxon>Paniceae</taxon>
        <taxon>Panicinae</taxon>
        <taxon>Panicum</taxon>
        <taxon>Panicum sect. Panicum</taxon>
    </lineage>
</organism>
<proteinExistence type="predicted"/>
<protein>
    <submittedName>
        <fullName evidence="2">Uncharacterized protein</fullName>
    </submittedName>
</protein>
<dbReference type="AlphaFoldDB" id="A0A2T7DRY8"/>
<dbReference type="Proteomes" id="UP000244336">
    <property type="component" value="Chromosome 5"/>
</dbReference>
<dbReference type="Gramene" id="PUZ58341">
    <property type="protein sequence ID" value="PUZ58341"/>
    <property type="gene ID" value="GQ55_5G501900"/>
</dbReference>
<reference evidence="2 3" key="1">
    <citation type="submission" date="2018-04" db="EMBL/GenBank/DDBJ databases">
        <title>WGS assembly of Panicum hallii var. hallii HAL2.</title>
        <authorList>
            <person name="Lovell J."/>
            <person name="Jenkins J."/>
            <person name="Lowry D."/>
            <person name="Mamidi S."/>
            <person name="Sreedasyam A."/>
            <person name="Weng X."/>
            <person name="Barry K."/>
            <person name="Bonette J."/>
            <person name="Campitelli B."/>
            <person name="Daum C."/>
            <person name="Gordon S."/>
            <person name="Gould B."/>
            <person name="Lipzen A."/>
            <person name="MacQueen A."/>
            <person name="Palacio-Mejia J."/>
            <person name="Plott C."/>
            <person name="Shakirov E."/>
            <person name="Shu S."/>
            <person name="Yoshinaga Y."/>
            <person name="Zane M."/>
            <person name="Rokhsar D."/>
            <person name="Grimwood J."/>
            <person name="Schmutz J."/>
            <person name="Juenger T."/>
        </authorList>
    </citation>
    <scope>NUCLEOTIDE SEQUENCE [LARGE SCALE GENOMIC DNA]</scope>
    <source>
        <strain evidence="3">cv. HAL2</strain>
    </source>
</reference>
<keyword evidence="3" id="KW-1185">Reference proteome</keyword>
<evidence type="ECO:0000256" key="1">
    <source>
        <dbReference type="SAM" id="MobiDB-lite"/>
    </source>
</evidence>
<evidence type="ECO:0000313" key="2">
    <source>
        <dbReference type="EMBL" id="PUZ58341.1"/>
    </source>
</evidence>
<gene>
    <name evidence="2" type="ORF">GQ55_5G501900</name>
</gene>
<sequence>MTSSSSAADRVRFGKPPSICRPKLAAIWSPSNPRPRGRHATHAPSAAARAGLDSWITPERRRPLALREPVGSPEGPPSGLVGSPCGVESPARAAWPATFPGSFSISAATCCCSC</sequence>
<dbReference type="EMBL" id="CM009753">
    <property type="protein sequence ID" value="PUZ58341.1"/>
    <property type="molecule type" value="Genomic_DNA"/>
</dbReference>
<feature type="compositionally biased region" description="Low complexity" evidence="1">
    <location>
        <begin position="66"/>
        <end position="84"/>
    </location>
</feature>
<accession>A0A2T7DRY8</accession>
<evidence type="ECO:0000313" key="3">
    <source>
        <dbReference type="Proteomes" id="UP000244336"/>
    </source>
</evidence>
<name>A0A2T7DRY8_9POAL</name>